<sequence>MISFKFNDYDFSKLVVVETLSMPFLSKEATLTPVGRADGSLFNYSRHLANKIELGCHLVSDLSRTNVAHTRDAILAQLDTDAPARLVFSNDPSRYFSAIFDGDQTYEARYANFTDITLTFTGPDGLAHAVTPKTFTSPTDTTVVKNVGTAKAWPVLEAQMQSDNGFVGFINPNTGGVLQFGKLEEVDKIPAPSSDKAIAFSMETKPAGATENTGFMQYAYNLNDTSTPNKFDGAMVYGNLNGDKNSASPGFIAQDWGACWLGPSLHADIVGNYDDDQTGSFNFSNRYRIPTVTTRMFRIETTLESAGYGVMTCILRSSTIKKNDAWMDMNVNGRQVKSVSINLKKLPLDFCELEMQRRGDTATFILNTVKSGTTLQIGGMSVKYSFSIEDFGQVPIDAMTVWFSGYRSVDYFPMGVFWSNCSFTWINAAADIDIPNTFSAGDVLTVDTGTHSVMLNGAPSSLFTIGNQWDKFGITEPETDIQTVVSDWATQPVTIITLEEAFD</sequence>
<organism evidence="2 3">
    <name type="scientific">Lacticaseibacillus yichunensis</name>
    <dbReference type="NCBI Taxonomy" id="2486015"/>
    <lineage>
        <taxon>Bacteria</taxon>
        <taxon>Bacillati</taxon>
        <taxon>Bacillota</taxon>
        <taxon>Bacilli</taxon>
        <taxon>Lactobacillales</taxon>
        <taxon>Lactobacillaceae</taxon>
        <taxon>Lacticaseibacillus</taxon>
    </lineage>
</organism>
<accession>A0ABW4CKZ8</accession>
<feature type="domain" description="Distal tail component second carbohydrate binding" evidence="1">
    <location>
        <begin position="194"/>
        <end position="426"/>
    </location>
</feature>
<keyword evidence="3" id="KW-1185">Reference proteome</keyword>
<dbReference type="NCBIfam" id="TIGR01633">
    <property type="entry name" value="phi3626_gp14_N"/>
    <property type="match status" value="1"/>
</dbReference>
<dbReference type="RefSeq" id="WP_125697243.1">
    <property type="nucleotide sequence ID" value="NZ_JBHTOG010000004.1"/>
</dbReference>
<protein>
    <submittedName>
        <fullName evidence="2">Distal tail protein Dit</fullName>
    </submittedName>
</protein>
<dbReference type="InterPro" id="IPR006520">
    <property type="entry name" value="Dit_BPSPP_N"/>
</dbReference>
<proteinExistence type="predicted"/>
<dbReference type="EMBL" id="JBHTOG010000004">
    <property type="protein sequence ID" value="MFD1431367.1"/>
    <property type="molecule type" value="Genomic_DNA"/>
</dbReference>
<name>A0ABW4CKZ8_9LACO</name>
<dbReference type="Proteomes" id="UP001597192">
    <property type="component" value="Unassembled WGS sequence"/>
</dbReference>
<dbReference type="Gene3D" id="2.40.30.200">
    <property type="match status" value="1"/>
</dbReference>
<gene>
    <name evidence="2" type="ORF">ACFQ47_01415</name>
</gene>
<evidence type="ECO:0000313" key="2">
    <source>
        <dbReference type="EMBL" id="MFD1431367.1"/>
    </source>
</evidence>
<evidence type="ECO:0000259" key="1">
    <source>
        <dbReference type="Pfam" id="PF21869"/>
    </source>
</evidence>
<comment type="caution">
    <text evidence="2">The sequence shown here is derived from an EMBL/GenBank/DDBJ whole genome shotgun (WGS) entry which is preliminary data.</text>
</comment>
<dbReference type="Pfam" id="PF21869">
    <property type="entry name" value="Dit-like_CBM2"/>
    <property type="match status" value="1"/>
</dbReference>
<evidence type="ECO:0000313" key="3">
    <source>
        <dbReference type="Proteomes" id="UP001597192"/>
    </source>
</evidence>
<dbReference type="InterPro" id="IPR054064">
    <property type="entry name" value="Dit-like_CBM2"/>
</dbReference>
<reference evidence="3" key="1">
    <citation type="journal article" date="2019" name="Int. J. Syst. Evol. Microbiol.">
        <title>The Global Catalogue of Microorganisms (GCM) 10K type strain sequencing project: providing services to taxonomists for standard genome sequencing and annotation.</title>
        <authorList>
            <consortium name="The Broad Institute Genomics Platform"/>
            <consortium name="The Broad Institute Genome Sequencing Center for Infectious Disease"/>
            <person name="Wu L."/>
            <person name="Ma J."/>
        </authorList>
    </citation>
    <scope>NUCLEOTIDE SEQUENCE [LARGE SCALE GENOMIC DNA]</scope>
    <source>
        <strain evidence="3">CCM 8947</strain>
    </source>
</reference>